<evidence type="ECO:0000313" key="2">
    <source>
        <dbReference type="EMBL" id="MDL2079375.1"/>
    </source>
</evidence>
<dbReference type="Gene3D" id="1.10.3290.10">
    <property type="entry name" value="Fido-like domain"/>
    <property type="match status" value="1"/>
</dbReference>
<dbReference type="InterPro" id="IPR036597">
    <property type="entry name" value="Fido-like_dom_sf"/>
</dbReference>
<gene>
    <name evidence="2" type="ORF">QNN03_23320</name>
</gene>
<proteinExistence type="predicted"/>
<keyword evidence="3" id="KW-1185">Reference proteome</keyword>
<dbReference type="PROSITE" id="PS51459">
    <property type="entry name" value="FIDO"/>
    <property type="match status" value="1"/>
</dbReference>
<dbReference type="RefSeq" id="WP_285434748.1">
    <property type="nucleotide sequence ID" value="NZ_JASJUS010000023.1"/>
</dbReference>
<evidence type="ECO:0000259" key="1">
    <source>
        <dbReference type="PROSITE" id="PS51459"/>
    </source>
</evidence>
<reference evidence="2 3" key="1">
    <citation type="submission" date="2023-05" db="EMBL/GenBank/DDBJ databases">
        <title>Streptomyces fuscus sp. nov., a brown-black pigment producing actinomyces isolated from dry sand of Sea duck farm.</title>
        <authorList>
            <person name="Xie J."/>
            <person name="Shen N."/>
        </authorList>
    </citation>
    <scope>NUCLEOTIDE SEQUENCE [LARGE SCALE GENOMIC DNA]</scope>
    <source>
        <strain evidence="2 3">GXMU-J15</strain>
    </source>
</reference>
<dbReference type="SUPFAM" id="SSF140931">
    <property type="entry name" value="Fic-like"/>
    <property type="match status" value="1"/>
</dbReference>
<dbReference type="EMBL" id="JASJUS010000023">
    <property type="protein sequence ID" value="MDL2079375.1"/>
    <property type="molecule type" value="Genomic_DNA"/>
</dbReference>
<dbReference type="Pfam" id="PF02661">
    <property type="entry name" value="Fic"/>
    <property type="match status" value="1"/>
</dbReference>
<accession>A0ABT7J3E2</accession>
<organism evidence="2 3">
    <name type="scientific">Streptomyces fuscus</name>
    <dbReference type="NCBI Taxonomy" id="3048495"/>
    <lineage>
        <taxon>Bacteria</taxon>
        <taxon>Bacillati</taxon>
        <taxon>Actinomycetota</taxon>
        <taxon>Actinomycetes</taxon>
        <taxon>Kitasatosporales</taxon>
        <taxon>Streptomycetaceae</taxon>
        <taxon>Streptomyces</taxon>
    </lineage>
</organism>
<name>A0ABT7J3E2_9ACTN</name>
<protein>
    <submittedName>
        <fullName evidence="2">Fic family protein</fullName>
    </submittedName>
</protein>
<sequence length="237" mass="26305">MADHLRTWLALRDEIPWHRSRPVALPAPRPLRDGAAHDIRTFDHARDPARAARLLTALTRAREDAAARTPLSFHLLSSWQRLVLGTPEAPFRRHPAYAKDGRERYGISPDLPARLNTCLAEAEAEADSGSDSGSEPESDELPLAARATRAYLDVCFFHPFDDGNARSAFLTLTYVLARADVTLDQVGPIRRIQRRADDPEGALALADLIALLINRTRTTPTYHPHSADRPPTCPPPH</sequence>
<evidence type="ECO:0000313" key="3">
    <source>
        <dbReference type="Proteomes" id="UP001241926"/>
    </source>
</evidence>
<feature type="domain" description="Fido" evidence="1">
    <location>
        <begin position="71"/>
        <end position="214"/>
    </location>
</feature>
<dbReference type="InterPro" id="IPR003812">
    <property type="entry name" value="Fido"/>
</dbReference>
<comment type="caution">
    <text evidence="2">The sequence shown here is derived from an EMBL/GenBank/DDBJ whole genome shotgun (WGS) entry which is preliminary data.</text>
</comment>
<dbReference type="Proteomes" id="UP001241926">
    <property type="component" value="Unassembled WGS sequence"/>
</dbReference>